<proteinExistence type="predicted"/>
<comment type="caution">
    <text evidence="1">The sequence shown here is derived from an EMBL/GenBank/DDBJ whole genome shotgun (WGS) entry which is preliminary data.</text>
</comment>
<reference evidence="1 2" key="1">
    <citation type="journal article" date="2016" name="Nat. Commun.">
        <title>Thousands of microbial genomes shed light on interconnected biogeochemical processes in an aquifer system.</title>
        <authorList>
            <person name="Anantharaman K."/>
            <person name="Brown C.T."/>
            <person name="Hug L.A."/>
            <person name="Sharon I."/>
            <person name="Castelle C.J."/>
            <person name="Probst A.J."/>
            <person name="Thomas B.C."/>
            <person name="Singh A."/>
            <person name="Wilkins M.J."/>
            <person name="Karaoz U."/>
            <person name="Brodie E.L."/>
            <person name="Williams K.H."/>
            <person name="Hubbard S.S."/>
            <person name="Banfield J.F."/>
        </authorList>
    </citation>
    <scope>NUCLEOTIDE SEQUENCE [LARGE SCALE GENOMIC DNA]</scope>
</reference>
<sequence>MKINANIQNFPRETVKHLQPGERIISKKNKFEELVVSVNAQIWHGSNAIFPGQCVVPHVGQIVLPAGCSLNTIQHLYMQRKVDSLSNFYRIQHGTSPTASAWITVHLGVGEKIFFQIQVNKSGSVAVIFFTDSYHIRRLLEEKSKWFILRLKNKGIEVDNFIIREKLEIVDYLGVLLTC</sequence>
<name>A0A1F5VQV9_9BACT</name>
<dbReference type="AlphaFoldDB" id="A0A1F5VQV9"/>
<gene>
    <name evidence="1" type="ORF">A2Y62_08680</name>
</gene>
<dbReference type="STRING" id="1817863.A2Y62_08680"/>
<protein>
    <submittedName>
        <fullName evidence="1">Uncharacterized protein</fullName>
    </submittedName>
</protein>
<dbReference type="EMBL" id="MFGW01000105">
    <property type="protein sequence ID" value="OGF65757.1"/>
    <property type="molecule type" value="Genomic_DNA"/>
</dbReference>
<accession>A0A1F5VQV9</accession>
<evidence type="ECO:0000313" key="2">
    <source>
        <dbReference type="Proteomes" id="UP000178943"/>
    </source>
</evidence>
<evidence type="ECO:0000313" key="1">
    <source>
        <dbReference type="EMBL" id="OGF65757.1"/>
    </source>
</evidence>
<organism evidence="1 2">
    <name type="scientific">Candidatus Fischerbacteria bacterium RBG_13_37_8</name>
    <dbReference type="NCBI Taxonomy" id="1817863"/>
    <lineage>
        <taxon>Bacteria</taxon>
        <taxon>Candidatus Fischeribacteriota</taxon>
    </lineage>
</organism>
<dbReference type="Proteomes" id="UP000178943">
    <property type="component" value="Unassembled WGS sequence"/>
</dbReference>